<dbReference type="InterPro" id="IPR019271">
    <property type="entry name" value="DUF2284_metal-binding"/>
</dbReference>
<sequence>MSIDLNMVIIEAKEAGFTEAAILDPETINLMPEVRDMCSANTCGQYDKNWSCPPGCGTLEECRENVSGFKRGIIVQTVGELEDEWDFEGMVEIEKGHKKVFMKFADELRTKYGKILCLGDGPCAVCEECTFPEKPCRLPEKKVSAMEAYGILVSDVCKKNGLGYYFGRCKVAFISCYLFE</sequence>
<dbReference type="STRING" id="1122934.SAMN02745691_01300"/>
<evidence type="ECO:0000313" key="2">
    <source>
        <dbReference type="Proteomes" id="UP000184342"/>
    </source>
</evidence>
<dbReference type="Pfam" id="PF10050">
    <property type="entry name" value="DUF2284"/>
    <property type="match status" value="1"/>
</dbReference>
<accession>A0A1M6GAC8</accession>
<gene>
    <name evidence="1" type="ORF">SAMN02745691_01300</name>
</gene>
<dbReference type="Proteomes" id="UP000184342">
    <property type="component" value="Unassembled WGS sequence"/>
</dbReference>
<name>A0A1M6GAC8_9FIRM</name>
<dbReference type="AlphaFoldDB" id="A0A1M6GAC8"/>
<organism evidence="1 2">
    <name type="scientific">Parasporobacterium paucivorans DSM 15970</name>
    <dbReference type="NCBI Taxonomy" id="1122934"/>
    <lineage>
        <taxon>Bacteria</taxon>
        <taxon>Bacillati</taxon>
        <taxon>Bacillota</taxon>
        <taxon>Clostridia</taxon>
        <taxon>Lachnospirales</taxon>
        <taxon>Lachnospiraceae</taxon>
        <taxon>Parasporobacterium</taxon>
    </lineage>
</organism>
<dbReference type="RefSeq" id="WP_073993545.1">
    <property type="nucleotide sequence ID" value="NZ_FQYT01000011.1"/>
</dbReference>
<reference evidence="1 2" key="1">
    <citation type="submission" date="2016-11" db="EMBL/GenBank/DDBJ databases">
        <authorList>
            <person name="Jaros S."/>
            <person name="Januszkiewicz K."/>
            <person name="Wedrychowicz H."/>
        </authorList>
    </citation>
    <scope>NUCLEOTIDE SEQUENCE [LARGE SCALE GENOMIC DNA]</scope>
    <source>
        <strain evidence="1 2">DSM 15970</strain>
    </source>
</reference>
<keyword evidence="2" id="KW-1185">Reference proteome</keyword>
<proteinExistence type="predicted"/>
<protein>
    <submittedName>
        <fullName evidence="1">Predicted metal-binding protein</fullName>
    </submittedName>
</protein>
<dbReference type="EMBL" id="FQYT01000011">
    <property type="protein sequence ID" value="SHJ06913.1"/>
    <property type="molecule type" value="Genomic_DNA"/>
</dbReference>
<evidence type="ECO:0000313" key="1">
    <source>
        <dbReference type="EMBL" id="SHJ06913.1"/>
    </source>
</evidence>